<protein>
    <submittedName>
        <fullName evidence="1">Uncharacterized protein</fullName>
    </submittedName>
</protein>
<gene>
    <name evidence="1" type="ORF">GCM10020367_08580</name>
</gene>
<name>A0ABP6S5P4_9ACTN</name>
<accession>A0ABP6S5P4</accession>
<proteinExistence type="predicted"/>
<keyword evidence="2" id="KW-1185">Reference proteome</keyword>
<dbReference type="EMBL" id="BAAAYL010000001">
    <property type="protein sequence ID" value="GAA3368792.1"/>
    <property type="molecule type" value="Genomic_DNA"/>
</dbReference>
<organism evidence="1 2">
    <name type="scientific">Streptomyces sannanensis</name>
    <dbReference type="NCBI Taxonomy" id="285536"/>
    <lineage>
        <taxon>Bacteria</taxon>
        <taxon>Bacillati</taxon>
        <taxon>Actinomycetota</taxon>
        <taxon>Actinomycetes</taxon>
        <taxon>Kitasatosporales</taxon>
        <taxon>Streptomycetaceae</taxon>
        <taxon>Streptomyces</taxon>
    </lineage>
</organism>
<reference evidence="2" key="1">
    <citation type="journal article" date="2019" name="Int. J. Syst. Evol. Microbiol.">
        <title>The Global Catalogue of Microorganisms (GCM) 10K type strain sequencing project: providing services to taxonomists for standard genome sequencing and annotation.</title>
        <authorList>
            <consortium name="The Broad Institute Genomics Platform"/>
            <consortium name="The Broad Institute Genome Sequencing Center for Infectious Disease"/>
            <person name="Wu L."/>
            <person name="Ma J."/>
        </authorList>
    </citation>
    <scope>NUCLEOTIDE SEQUENCE [LARGE SCALE GENOMIC DNA]</scope>
    <source>
        <strain evidence="2">JCM 9651</strain>
    </source>
</reference>
<comment type="caution">
    <text evidence="1">The sequence shown here is derived from an EMBL/GenBank/DDBJ whole genome shotgun (WGS) entry which is preliminary data.</text>
</comment>
<dbReference type="RefSeq" id="WP_345034665.1">
    <property type="nucleotide sequence ID" value="NZ_BAAAYL010000001.1"/>
</dbReference>
<sequence>MTAARTIPAAEDLMFGQAKGWNCVWCNVRLDRGAVSVGWACGREGPALAN</sequence>
<dbReference type="Proteomes" id="UP001499990">
    <property type="component" value="Unassembled WGS sequence"/>
</dbReference>
<evidence type="ECO:0000313" key="1">
    <source>
        <dbReference type="EMBL" id="GAA3368792.1"/>
    </source>
</evidence>
<evidence type="ECO:0000313" key="2">
    <source>
        <dbReference type="Proteomes" id="UP001499990"/>
    </source>
</evidence>